<dbReference type="GO" id="GO:0005737">
    <property type="term" value="C:cytoplasm"/>
    <property type="evidence" value="ECO:0007669"/>
    <property type="project" value="TreeGrafter"/>
</dbReference>
<evidence type="ECO:0000259" key="4">
    <source>
        <dbReference type="Pfam" id="PF03328"/>
    </source>
</evidence>
<feature type="non-terminal residue" evidence="5">
    <location>
        <position position="150"/>
    </location>
</feature>
<evidence type="ECO:0000256" key="3">
    <source>
        <dbReference type="ARBA" id="ARBA00023239"/>
    </source>
</evidence>
<dbReference type="Pfam" id="PF03328">
    <property type="entry name" value="HpcH_HpaI"/>
    <property type="match status" value="1"/>
</dbReference>
<dbReference type="InterPro" id="IPR040442">
    <property type="entry name" value="Pyrv_kinase-like_dom_sf"/>
</dbReference>
<feature type="non-terminal residue" evidence="5">
    <location>
        <position position="1"/>
    </location>
</feature>
<evidence type="ECO:0000256" key="1">
    <source>
        <dbReference type="ARBA" id="ARBA00005568"/>
    </source>
</evidence>
<dbReference type="InterPro" id="IPR015813">
    <property type="entry name" value="Pyrv/PenolPyrv_kinase-like_dom"/>
</dbReference>
<dbReference type="PANTHER" id="PTHR30502:SF0">
    <property type="entry name" value="PHOSPHOENOLPYRUVATE CARBOXYLASE FAMILY PROTEIN"/>
    <property type="match status" value="1"/>
</dbReference>
<protein>
    <recommendedName>
        <fullName evidence="4">HpcH/HpaI aldolase/citrate lyase domain-containing protein</fullName>
    </recommendedName>
</protein>
<keyword evidence="3" id="KW-0456">Lyase</keyword>
<dbReference type="Gene3D" id="3.20.20.60">
    <property type="entry name" value="Phosphoenolpyruvate-binding domains"/>
    <property type="match status" value="1"/>
</dbReference>
<evidence type="ECO:0000256" key="2">
    <source>
        <dbReference type="ARBA" id="ARBA00022723"/>
    </source>
</evidence>
<organism evidence="5">
    <name type="scientific">marine sediment metagenome</name>
    <dbReference type="NCBI Taxonomy" id="412755"/>
    <lineage>
        <taxon>unclassified sequences</taxon>
        <taxon>metagenomes</taxon>
        <taxon>ecological metagenomes</taxon>
    </lineage>
</organism>
<gene>
    <name evidence="5" type="ORF">S01H4_62854</name>
</gene>
<dbReference type="GO" id="GO:0046872">
    <property type="term" value="F:metal ion binding"/>
    <property type="evidence" value="ECO:0007669"/>
    <property type="project" value="UniProtKB-KW"/>
</dbReference>
<keyword evidence="2" id="KW-0479">Metal-binding</keyword>
<comment type="caution">
    <text evidence="5">The sequence shown here is derived from an EMBL/GenBank/DDBJ whole genome shotgun (WGS) entry which is preliminary data.</text>
</comment>
<dbReference type="AlphaFoldDB" id="X1ELD8"/>
<sequence>GGFIATRAIDAGIQNVLFTDCRSAEEVRECIRFVRSETPEAGGIHGSSMRRNVGYGLEGGSEAWVKAMNDVVIAIMIEKKGAIENLEEMLSVKGVDMVQFGPSDYSISIGKPGQGRSPEVQKAHQDMIEMALKKGVAPRAEIGSFEQAKP</sequence>
<proteinExistence type="inferred from homology"/>
<dbReference type="InterPro" id="IPR050251">
    <property type="entry name" value="HpcH-HpaI_aldolase"/>
</dbReference>
<dbReference type="SUPFAM" id="SSF51621">
    <property type="entry name" value="Phosphoenolpyruvate/pyruvate domain"/>
    <property type="match status" value="1"/>
</dbReference>
<comment type="similarity">
    <text evidence="1">Belongs to the HpcH/HpaI aldolase family.</text>
</comment>
<name>X1ELD8_9ZZZZ</name>
<reference evidence="5" key="1">
    <citation type="journal article" date="2014" name="Front. Microbiol.">
        <title>High frequency of phylogenetically diverse reductive dehalogenase-homologous genes in deep subseafloor sedimentary metagenomes.</title>
        <authorList>
            <person name="Kawai M."/>
            <person name="Futagami T."/>
            <person name="Toyoda A."/>
            <person name="Takaki Y."/>
            <person name="Nishi S."/>
            <person name="Hori S."/>
            <person name="Arai W."/>
            <person name="Tsubouchi T."/>
            <person name="Morono Y."/>
            <person name="Uchiyama I."/>
            <person name="Ito T."/>
            <person name="Fujiyama A."/>
            <person name="Inagaki F."/>
            <person name="Takami H."/>
        </authorList>
    </citation>
    <scope>NUCLEOTIDE SEQUENCE</scope>
    <source>
        <strain evidence="5">Expedition CK06-06</strain>
    </source>
</reference>
<accession>X1ELD8</accession>
<dbReference type="EMBL" id="BART01037628">
    <property type="protein sequence ID" value="GAH09448.1"/>
    <property type="molecule type" value="Genomic_DNA"/>
</dbReference>
<dbReference type="InterPro" id="IPR005000">
    <property type="entry name" value="Aldolase/citrate-lyase_domain"/>
</dbReference>
<dbReference type="PANTHER" id="PTHR30502">
    <property type="entry name" value="2-KETO-3-DEOXY-L-RHAMNONATE ALDOLASE"/>
    <property type="match status" value="1"/>
</dbReference>
<dbReference type="GO" id="GO:0016832">
    <property type="term" value="F:aldehyde-lyase activity"/>
    <property type="evidence" value="ECO:0007669"/>
    <property type="project" value="TreeGrafter"/>
</dbReference>
<evidence type="ECO:0000313" key="5">
    <source>
        <dbReference type="EMBL" id="GAH09448.1"/>
    </source>
</evidence>
<feature type="domain" description="HpcH/HpaI aldolase/citrate lyase" evidence="4">
    <location>
        <begin position="7"/>
        <end position="136"/>
    </location>
</feature>